<name>A0A8J3IVK6_9CHLR</name>
<dbReference type="RefSeq" id="WP_220209938.1">
    <property type="nucleotide sequence ID" value="NZ_BNJK01000002.1"/>
</dbReference>
<evidence type="ECO:0000313" key="2">
    <source>
        <dbReference type="Proteomes" id="UP000597444"/>
    </source>
</evidence>
<evidence type="ECO:0000313" key="1">
    <source>
        <dbReference type="EMBL" id="GHO99290.1"/>
    </source>
</evidence>
<dbReference type="EMBL" id="BNJK01000002">
    <property type="protein sequence ID" value="GHO99290.1"/>
    <property type="molecule type" value="Genomic_DNA"/>
</dbReference>
<comment type="caution">
    <text evidence="1">The sequence shown here is derived from an EMBL/GenBank/DDBJ whole genome shotgun (WGS) entry which is preliminary data.</text>
</comment>
<dbReference type="AlphaFoldDB" id="A0A8J3IVK6"/>
<gene>
    <name evidence="1" type="ORF">KSF_093380</name>
</gene>
<dbReference type="Proteomes" id="UP000597444">
    <property type="component" value="Unassembled WGS sequence"/>
</dbReference>
<reference evidence="1" key="1">
    <citation type="submission" date="2020-10" db="EMBL/GenBank/DDBJ databases">
        <title>Taxonomic study of unclassified bacteria belonging to the class Ktedonobacteria.</title>
        <authorList>
            <person name="Yabe S."/>
            <person name="Wang C.M."/>
            <person name="Zheng Y."/>
            <person name="Sakai Y."/>
            <person name="Cavaletti L."/>
            <person name="Monciardini P."/>
            <person name="Donadio S."/>
        </authorList>
    </citation>
    <scope>NUCLEOTIDE SEQUENCE</scope>
    <source>
        <strain evidence="1">ID150040</strain>
    </source>
</reference>
<keyword evidence="2" id="KW-1185">Reference proteome</keyword>
<proteinExistence type="predicted"/>
<protein>
    <submittedName>
        <fullName evidence="1">Uncharacterized protein</fullName>
    </submittedName>
</protein>
<sequence length="75" mass="7874">MKKLSTFRVPGFCAEAALSRREKTARQMATGQQKAIQAGGIVVPQALSPTACASLNASCRAGDDYACSFYQSGCP</sequence>
<organism evidence="1 2">
    <name type="scientific">Reticulibacter mediterranei</name>
    <dbReference type="NCBI Taxonomy" id="2778369"/>
    <lineage>
        <taxon>Bacteria</taxon>
        <taxon>Bacillati</taxon>
        <taxon>Chloroflexota</taxon>
        <taxon>Ktedonobacteria</taxon>
        <taxon>Ktedonobacterales</taxon>
        <taxon>Reticulibacteraceae</taxon>
        <taxon>Reticulibacter</taxon>
    </lineage>
</organism>
<accession>A0A8J3IVK6</accession>